<reference evidence="6 7" key="1">
    <citation type="journal article" date="2018" name="Nat. Biotechnol.">
        <title>A standardized bacterial taxonomy based on genome phylogeny substantially revises the tree of life.</title>
        <authorList>
            <person name="Parks D.H."/>
            <person name="Chuvochina M."/>
            <person name="Waite D.W."/>
            <person name="Rinke C."/>
            <person name="Skarshewski A."/>
            <person name="Chaumeil P.A."/>
            <person name="Hugenholtz P."/>
        </authorList>
    </citation>
    <scope>NUCLEOTIDE SEQUENCE [LARGE SCALE GENOMIC DNA]</scope>
    <source>
        <strain evidence="6">UBA9360</strain>
    </source>
</reference>
<dbReference type="Gene3D" id="3.30.565.10">
    <property type="entry name" value="Histidine kinase-like ATPase, C-terminal domain"/>
    <property type="match status" value="1"/>
</dbReference>
<dbReference type="SUPFAM" id="SSF55874">
    <property type="entry name" value="ATPase domain of HSP90 chaperone/DNA topoisomerase II/histidine kinase"/>
    <property type="match status" value="1"/>
</dbReference>
<keyword evidence="2" id="KW-0418">Kinase</keyword>
<feature type="transmembrane region" description="Helical" evidence="4">
    <location>
        <begin position="114"/>
        <end position="138"/>
    </location>
</feature>
<accession>A0A348WMR4</accession>
<comment type="caution">
    <text evidence="6">The sequence shown here is derived from an EMBL/GenBank/DDBJ whole genome shotgun (WGS) entry which is preliminary data.</text>
</comment>
<dbReference type="GO" id="GO:0000155">
    <property type="term" value="F:phosphorelay sensor kinase activity"/>
    <property type="evidence" value="ECO:0007669"/>
    <property type="project" value="InterPro"/>
</dbReference>
<dbReference type="AlphaFoldDB" id="A0A348WMR4"/>
<evidence type="ECO:0000256" key="4">
    <source>
        <dbReference type="SAM" id="Phobius"/>
    </source>
</evidence>
<dbReference type="EMBL" id="DMUP01000074">
    <property type="protein sequence ID" value="HAR55826.1"/>
    <property type="molecule type" value="Genomic_DNA"/>
</dbReference>
<dbReference type="Pfam" id="PF07730">
    <property type="entry name" value="HisKA_3"/>
    <property type="match status" value="1"/>
</dbReference>
<gene>
    <name evidence="6" type="ORF">DCR58_03460</name>
</gene>
<sequence>MNIAKYISHIAQMGADRWAGLLTWLIVSATSVYFTHRQGLLPWSDITTYVTCLALIGFIICFSLATRQKPFKHEPHTRYGLIFLQLACIYFTFFFIPHNYVAILLVIWAAQLPYFMSLLGAVILMAVLSTIFGVIYHVHWQQSGAWLSAVLFWTFEIFSIVMMMTQLKEQQAREREEAINRELRATQALLTEASKQSERTRIARNIHDLVGHHLTALTIQLQVAERKSEGEVKTLIERSQQVAKLLLADVREAVNDIRSTAAIDVKSALLALQLSSQDKQVVFNISDDLTVTDVATAETLLLIAKEAITNFFRHSNGNTLTIELSSNEDIEMRIADSGTIKQSLRPGNGLRGMVERVTELKGQLRIHDQPTLTITAILPKELAL</sequence>
<dbReference type="Gene3D" id="1.20.5.1930">
    <property type="match status" value="1"/>
</dbReference>
<keyword evidence="3" id="KW-0902">Two-component regulatory system</keyword>
<evidence type="ECO:0000259" key="5">
    <source>
        <dbReference type="Pfam" id="PF07730"/>
    </source>
</evidence>
<keyword evidence="1" id="KW-0808">Transferase</keyword>
<keyword evidence="4" id="KW-0812">Transmembrane</keyword>
<dbReference type="InterPro" id="IPR036890">
    <property type="entry name" value="HATPase_C_sf"/>
</dbReference>
<dbReference type="PANTHER" id="PTHR24421:SF59">
    <property type="entry name" value="OXYGEN SENSOR HISTIDINE KINASE NREB"/>
    <property type="match status" value="1"/>
</dbReference>
<dbReference type="PANTHER" id="PTHR24421">
    <property type="entry name" value="NITRATE/NITRITE SENSOR PROTEIN NARX-RELATED"/>
    <property type="match status" value="1"/>
</dbReference>
<feature type="domain" description="Signal transduction histidine kinase subgroup 3 dimerisation and phosphoacceptor" evidence="5">
    <location>
        <begin position="198"/>
        <end position="260"/>
    </location>
</feature>
<proteinExistence type="predicted"/>
<dbReference type="InterPro" id="IPR011712">
    <property type="entry name" value="Sig_transdc_His_kin_sub3_dim/P"/>
</dbReference>
<dbReference type="Proteomes" id="UP000262878">
    <property type="component" value="Unassembled WGS sequence"/>
</dbReference>
<evidence type="ECO:0000256" key="1">
    <source>
        <dbReference type="ARBA" id="ARBA00022679"/>
    </source>
</evidence>
<evidence type="ECO:0000256" key="2">
    <source>
        <dbReference type="ARBA" id="ARBA00022777"/>
    </source>
</evidence>
<name>A0A348WMR4_9GAMM</name>
<dbReference type="InterPro" id="IPR050482">
    <property type="entry name" value="Sensor_HK_TwoCompSys"/>
</dbReference>
<keyword evidence="4" id="KW-1133">Transmembrane helix</keyword>
<dbReference type="GO" id="GO:0016020">
    <property type="term" value="C:membrane"/>
    <property type="evidence" value="ECO:0007669"/>
    <property type="project" value="InterPro"/>
</dbReference>
<dbReference type="STRING" id="314276.OS145_09283"/>
<dbReference type="CDD" id="cd16917">
    <property type="entry name" value="HATPase_UhpB-NarQ-NarX-like"/>
    <property type="match status" value="1"/>
</dbReference>
<evidence type="ECO:0000313" key="6">
    <source>
        <dbReference type="EMBL" id="HAR55826.1"/>
    </source>
</evidence>
<feature type="transmembrane region" description="Helical" evidence="4">
    <location>
        <begin position="18"/>
        <end position="34"/>
    </location>
</feature>
<protein>
    <recommendedName>
        <fullName evidence="5">Signal transduction histidine kinase subgroup 3 dimerisation and phosphoacceptor domain-containing protein</fullName>
    </recommendedName>
</protein>
<feature type="transmembrane region" description="Helical" evidence="4">
    <location>
        <begin position="145"/>
        <end position="165"/>
    </location>
</feature>
<keyword evidence="4" id="KW-0472">Membrane</keyword>
<organism evidence="6 7">
    <name type="scientific">Idiomarina baltica</name>
    <dbReference type="NCBI Taxonomy" id="190892"/>
    <lineage>
        <taxon>Bacteria</taxon>
        <taxon>Pseudomonadati</taxon>
        <taxon>Pseudomonadota</taxon>
        <taxon>Gammaproteobacteria</taxon>
        <taxon>Alteromonadales</taxon>
        <taxon>Idiomarinaceae</taxon>
        <taxon>Idiomarina</taxon>
    </lineage>
</organism>
<dbReference type="GO" id="GO:0046983">
    <property type="term" value="F:protein dimerization activity"/>
    <property type="evidence" value="ECO:0007669"/>
    <property type="project" value="InterPro"/>
</dbReference>
<feature type="transmembrane region" description="Helical" evidence="4">
    <location>
        <begin position="46"/>
        <end position="67"/>
    </location>
</feature>
<evidence type="ECO:0000313" key="7">
    <source>
        <dbReference type="Proteomes" id="UP000262878"/>
    </source>
</evidence>
<feature type="transmembrane region" description="Helical" evidence="4">
    <location>
        <begin position="79"/>
        <end position="108"/>
    </location>
</feature>
<evidence type="ECO:0000256" key="3">
    <source>
        <dbReference type="ARBA" id="ARBA00023012"/>
    </source>
</evidence>